<dbReference type="HOGENOM" id="CLU_1205434_0_0_1"/>
<evidence type="ECO:0000256" key="8">
    <source>
        <dbReference type="SAM" id="MobiDB-lite"/>
    </source>
</evidence>
<evidence type="ECO:0000256" key="7">
    <source>
        <dbReference type="PROSITE-ProRule" id="PRU00042"/>
    </source>
</evidence>
<name>A0A0C2IP67_9PEZI</name>
<keyword evidence="11" id="KW-1185">Reference proteome</keyword>
<accession>A0A0C2IP67</accession>
<dbReference type="PANTHER" id="PTHR40626:SF11">
    <property type="entry name" value="ZINC FINGER PROTEIN YPR022C"/>
    <property type="match status" value="1"/>
</dbReference>
<dbReference type="GO" id="GO:0000978">
    <property type="term" value="F:RNA polymerase II cis-regulatory region sequence-specific DNA binding"/>
    <property type="evidence" value="ECO:0007669"/>
    <property type="project" value="InterPro"/>
</dbReference>
<dbReference type="GO" id="GO:0008270">
    <property type="term" value="F:zinc ion binding"/>
    <property type="evidence" value="ECO:0007669"/>
    <property type="project" value="UniProtKB-KW"/>
</dbReference>
<evidence type="ECO:0000256" key="3">
    <source>
        <dbReference type="ARBA" id="ARBA00022737"/>
    </source>
</evidence>
<evidence type="ECO:0000256" key="1">
    <source>
        <dbReference type="ARBA" id="ARBA00004123"/>
    </source>
</evidence>
<dbReference type="Gene3D" id="3.30.160.60">
    <property type="entry name" value="Classic Zinc Finger"/>
    <property type="match status" value="1"/>
</dbReference>
<proteinExistence type="predicted"/>
<gene>
    <name evidence="10" type="ORF">SPBR_08999</name>
</gene>
<dbReference type="VEuPathDB" id="FungiDB:SPBR_08999"/>
<dbReference type="SUPFAM" id="SSF57667">
    <property type="entry name" value="beta-beta-alpha zinc fingers"/>
    <property type="match status" value="1"/>
</dbReference>
<reference evidence="10 11" key="1">
    <citation type="journal article" date="2014" name="BMC Genomics">
        <title>Comparative genomics of the major fungal agents of human and animal Sporotrichosis: Sporothrix schenckii and Sporothrix brasiliensis.</title>
        <authorList>
            <person name="Teixeira M.M."/>
            <person name="de Almeida L.G."/>
            <person name="Kubitschek-Barreira P."/>
            <person name="Alves F.L."/>
            <person name="Kioshima E.S."/>
            <person name="Abadio A.K."/>
            <person name="Fernandes L."/>
            <person name="Derengowski L.S."/>
            <person name="Ferreira K.S."/>
            <person name="Souza R.C."/>
            <person name="Ruiz J.C."/>
            <person name="de Andrade N.C."/>
            <person name="Paes H.C."/>
            <person name="Nicola A.M."/>
            <person name="Albuquerque P."/>
            <person name="Gerber A.L."/>
            <person name="Martins V.P."/>
            <person name="Peconick L.D."/>
            <person name="Neto A.V."/>
            <person name="Chaucanez C.B."/>
            <person name="Silva P.A."/>
            <person name="Cunha O.L."/>
            <person name="de Oliveira F.F."/>
            <person name="dos Santos T.C."/>
            <person name="Barros A.L."/>
            <person name="Soares M.A."/>
            <person name="de Oliveira L.M."/>
            <person name="Marini M.M."/>
            <person name="Villalobos-Duno H."/>
            <person name="Cunha M.M."/>
            <person name="de Hoog S."/>
            <person name="da Silveira J.F."/>
            <person name="Henrissat B."/>
            <person name="Nino-Vega G.A."/>
            <person name="Cisalpino P.S."/>
            <person name="Mora-Montes H.M."/>
            <person name="Almeida S.R."/>
            <person name="Stajich J.E."/>
            <person name="Lopes-Bezerra L.M."/>
            <person name="Vasconcelos A.T."/>
            <person name="Felipe M.S."/>
        </authorList>
    </citation>
    <scope>NUCLEOTIDE SEQUENCE [LARGE SCALE GENOMIC DNA]</scope>
    <source>
        <strain evidence="10 11">5110</strain>
    </source>
</reference>
<sequence length="230" mass="25346">MFGFHGHRQMPRSGSGAAAYKRASRKGAPQRFYCRFPSCGKAYTRNEHLQRHQLNPDNPKDIFVCDVVGCSCIFVRADLLLRHKMRHSRRSFVSCTQNQSFSGGAQLPPAGSHLNGRTADAVLDRPDVIILPTSELGSVVGSNNNQYVTSHTVPSLSEEYLSSTFPERCEAYNSPSPVFPECTGLPSPLVNRSNKLYDTVMTSQGVPTPTGEDTERAAFVLSDYMENNLG</sequence>
<dbReference type="PROSITE" id="PS50157">
    <property type="entry name" value="ZINC_FINGER_C2H2_2"/>
    <property type="match status" value="1"/>
</dbReference>
<keyword evidence="6" id="KW-0539">Nucleus</keyword>
<comment type="caution">
    <text evidence="10">The sequence shown here is derived from an EMBL/GenBank/DDBJ whole genome shotgun (WGS) entry which is preliminary data.</text>
</comment>
<evidence type="ECO:0000259" key="9">
    <source>
        <dbReference type="PROSITE" id="PS50157"/>
    </source>
</evidence>
<feature type="domain" description="C2H2-type" evidence="9">
    <location>
        <begin position="32"/>
        <end position="61"/>
    </location>
</feature>
<dbReference type="AlphaFoldDB" id="A0A0C2IP67"/>
<dbReference type="RefSeq" id="XP_040616725.1">
    <property type="nucleotide sequence ID" value="XM_040767125.1"/>
</dbReference>
<dbReference type="InterPro" id="IPR013087">
    <property type="entry name" value="Znf_C2H2_type"/>
</dbReference>
<evidence type="ECO:0000256" key="2">
    <source>
        <dbReference type="ARBA" id="ARBA00022723"/>
    </source>
</evidence>
<dbReference type="OrthoDB" id="1405595at2759"/>
<dbReference type="Proteomes" id="UP000031575">
    <property type="component" value="Unassembled WGS sequence"/>
</dbReference>
<evidence type="ECO:0000313" key="11">
    <source>
        <dbReference type="Proteomes" id="UP000031575"/>
    </source>
</evidence>
<dbReference type="EMBL" id="AWTV01000009">
    <property type="protein sequence ID" value="KIH88715.1"/>
    <property type="molecule type" value="Genomic_DNA"/>
</dbReference>
<feature type="region of interest" description="Disordered" evidence="8">
    <location>
        <begin position="1"/>
        <end position="21"/>
    </location>
</feature>
<dbReference type="InterPro" id="IPR036236">
    <property type="entry name" value="Znf_C2H2_sf"/>
</dbReference>
<evidence type="ECO:0000313" key="10">
    <source>
        <dbReference type="EMBL" id="KIH88715.1"/>
    </source>
</evidence>
<evidence type="ECO:0000256" key="5">
    <source>
        <dbReference type="ARBA" id="ARBA00022833"/>
    </source>
</evidence>
<dbReference type="InterPro" id="IPR051059">
    <property type="entry name" value="VerF-like"/>
</dbReference>
<keyword evidence="3" id="KW-0677">Repeat</keyword>
<evidence type="ECO:0000256" key="4">
    <source>
        <dbReference type="ARBA" id="ARBA00022771"/>
    </source>
</evidence>
<dbReference type="GO" id="GO:0000981">
    <property type="term" value="F:DNA-binding transcription factor activity, RNA polymerase II-specific"/>
    <property type="evidence" value="ECO:0007669"/>
    <property type="project" value="InterPro"/>
</dbReference>
<feature type="compositionally biased region" description="Basic residues" evidence="8">
    <location>
        <begin position="1"/>
        <end position="10"/>
    </location>
</feature>
<dbReference type="SMART" id="SM00355">
    <property type="entry name" value="ZnF_C2H2"/>
    <property type="match status" value="2"/>
</dbReference>
<protein>
    <recommendedName>
        <fullName evidence="9">C2H2-type domain-containing protein</fullName>
    </recommendedName>
</protein>
<evidence type="ECO:0000256" key="6">
    <source>
        <dbReference type="ARBA" id="ARBA00023242"/>
    </source>
</evidence>
<keyword evidence="2" id="KW-0479">Metal-binding</keyword>
<dbReference type="GO" id="GO:0005634">
    <property type="term" value="C:nucleus"/>
    <property type="evidence" value="ECO:0007669"/>
    <property type="project" value="UniProtKB-SubCell"/>
</dbReference>
<keyword evidence="4 7" id="KW-0863">Zinc-finger</keyword>
<dbReference type="GO" id="GO:0000785">
    <property type="term" value="C:chromatin"/>
    <property type="evidence" value="ECO:0007669"/>
    <property type="project" value="TreeGrafter"/>
</dbReference>
<dbReference type="PROSITE" id="PS00028">
    <property type="entry name" value="ZINC_FINGER_C2H2_1"/>
    <property type="match status" value="1"/>
</dbReference>
<dbReference type="GeneID" id="63682046"/>
<dbReference type="PANTHER" id="PTHR40626">
    <property type="entry name" value="MIP31509P"/>
    <property type="match status" value="1"/>
</dbReference>
<dbReference type="Pfam" id="PF00096">
    <property type="entry name" value="zf-C2H2"/>
    <property type="match status" value="1"/>
</dbReference>
<organism evidence="10 11">
    <name type="scientific">Sporothrix brasiliensis 5110</name>
    <dbReference type="NCBI Taxonomy" id="1398154"/>
    <lineage>
        <taxon>Eukaryota</taxon>
        <taxon>Fungi</taxon>
        <taxon>Dikarya</taxon>
        <taxon>Ascomycota</taxon>
        <taxon>Pezizomycotina</taxon>
        <taxon>Sordariomycetes</taxon>
        <taxon>Sordariomycetidae</taxon>
        <taxon>Ophiostomatales</taxon>
        <taxon>Ophiostomataceae</taxon>
        <taxon>Sporothrix</taxon>
    </lineage>
</organism>
<comment type="subcellular location">
    <subcellularLocation>
        <location evidence="1">Nucleus</location>
    </subcellularLocation>
</comment>
<keyword evidence="5" id="KW-0862">Zinc</keyword>